<evidence type="ECO:0000313" key="6">
    <source>
        <dbReference type="EMBL" id="RKP58614.1"/>
    </source>
</evidence>
<evidence type="ECO:0000256" key="2">
    <source>
        <dbReference type="ARBA" id="ARBA00023125"/>
    </source>
</evidence>
<dbReference type="PROSITE" id="PS00356">
    <property type="entry name" value="HTH_LACI_1"/>
    <property type="match status" value="1"/>
</dbReference>
<dbReference type="Gene3D" id="1.10.260.40">
    <property type="entry name" value="lambda repressor-like DNA-binding domains"/>
    <property type="match status" value="1"/>
</dbReference>
<dbReference type="Gene3D" id="3.40.50.2300">
    <property type="match status" value="2"/>
</dbReference>
<accession>A0A494Y7I8</accession>
<dbReference type="InterPro" id="IPR000843">
    <property type="entry name" value="HTH_LacI"/>
</dbReference>
<dbReference type="RefSeq" id="WP_121082441.1">
    <property type="nucleotide sequence ID" value="NZ_RBZU01000001.1"/>
</dbReference>
<proteinExistence type="predicted"/>
<dbReference type="CDD" id="cd06290">
    <property type="entry name" value="PBP1_LacI-like"/>
    <property type="match status" value="1"/>
</dbReference>
<dbReference type="AlphaFoldDB" id="A0A494Y7I8"/>
<evidence type="ECO:0000259" key="4">
    <source>
        <dbReference type="PROSITE" id="PS50932"/>
    </source>
</evidence>
<dbReference type="InterPro" id="IPR046335">
    <property type="entry name" value="LacI/GalR-like_sensor"/>
</dbReference>
<reference evidence="6 7" key="1">
    <citation type="submission" date="2018-10" db="EMBL/GenBank/DDBJ databases">
        <title>Robbsia sp. DHC34, isolated from soil.</title>
        <authorList>
            <person name="Gao Z.-H."/>
            <person name="Qiu L.-H."/>
        </authorList>
    </citation>
    <scope>NUCLEOTIDE SEQUENCE [LARGE SCALE GENOMIC DNA]</scope>
    <source>
        <strain evidence="6 7">DHC34</strain>
    </source>
</reference>
<keyword evidence="3" id="KW-0804">Transcription</keyword>
<dbReference type="PANTHER" id="PTHR30146:SF109">
    <property type="entry name" value="HTH-TYPE TRANSCRIPTIONAL REGULATOR GALS"/>
    <property type="match status" value="1"/>
</dbReference>
<dbReference type="Pfam" id="PF13377">
    <property type="entry name" value="Peripla_BP_3"/>
    <property type="match status" value="1"/>
</dbReference>
<evidence type="ECO:0000259" key="5">
    <source>
        <dbReference type="PROSITE" id="PS50943"/>
    </source>
</evidence>
<dbReference type="CDD" id="cd01392">
    <property type="entry name" value="HTH_LacI"/>
    <property type="match status" value="1"/>
</dbReference>
<dbReference type="InterPro" id="IPR010982">
    <property type="entry name" value="Lambda_DNA-bd_dom_sf"/>
</dbReference>
<protein>
    <submittedName>
        <fullName evidence="6">LacI family transcriptional regulator</fullName>
    </submittedName>
</protein>
<keyword evidence="1" id="KW-0805">Transcription regulation</keyword>
<evidence type="ECO:0000313" key="7">
    <source>
        <dbReference type="Proteomes" id="UP000270342"/>
    </source>
</evidence>
<feature type="domain" description="HTH lacI-type" evidence="4">
    <location>
        <begin position="11"/>
        <end position="65"/>
    </location>
</feature>
<sequence>MNDSVSRTGNVTLEEIARAAGVSPSTVSRILNGTARVSDAKQQAVEKAIAEFQYQPNVLARSLASGRTHTIGVLTQAIASPFYGEWLRGIEDTLREPGLTPLFVSSHWSPEEEAARLEQLLARRVDGVIVLHGQISEDLLVRYSARAPLVVLGRSLAPRASLACLPIDNEAGARDATEHLLGLGHRHIAFVAGPPDHGDSIERLVGYRSALADAGVAFDESLVVQADFTEAGGFRAMERLLDAAPHLTAVFCSNDQMAYGARLVLYRRGIRVPEDVSLVGFDDLPTSVYMTPPLTTVRQPTYEIGCLAARAVVQLIRGETVTMDPIPLTLEVRETTQSCAARPALDRASNTVAG</sequence>
<evidence type="ECO:0000256" key="3">
    <source>
        <dbReference type="ARBA" id="ARBA00023163"/>
    </source>
</evidence>
<dbReference type="InterPro" id="IPR028082">
    <property type="entry name" value="Peripla_BP_I"/>
</dbReference>
<dbReference type="SUPFAM" id="SSF53822">
    <property type="entry name" value="Periplasmic binding protein-like I"/>
    <property type="match status" value="1"/>
</dbReference>
<dbReference type="SMART" id="SM00354">
    <property type="entry name" value="HTH_LACI"/>
    <property type="match status" value="1"/>
</dbReference>
<dbReference type="SUPFAM" id="SSF47413">
    <property type="entry name" value="lambda repressor-like DNA-binding domains"/>
    <property type="match status" value="1"/>
</dbReference>
<dbReference type="Proteomes" id="UP000270342">
    <property type="component" value="Unassembled WGS sequence"/>
</dbReference>
<dbReference type="GO" id="GO:0000976">
    <property type="term" value="F:transcription cis-regulatory region binding"/>
    <property type="evidence" value="ECO:0007669"/>
    <property type="project" value="TreeGrafter"/>
</dbReference>
<feature type="domain" description="HTH cro/C1-type" evidence="5">
    <location>
        <begin position="10"/>
        <end position="59"/>
    </location>
</feature>
<name>A0A494Y7I8_9BURK</name>
<dbReference type="PRINTS" id="PR00036">
    <property type="entry name" value="HTHLACI"/>
</dbReference>
<dbReference type="EMBL" id="RBZU01000001">
    <property type="protein sequence ID" value="RKP58614.1"/>
    <property type="molecule type" value="Genomic_DNA"/>
</dbReference>
<evidence type="ECO:0000256" key="1">
    <source>
        <dbReference type="ARBA" id="ARBA00023015"/>
    </source>
</evidence>
<gene>
    <name evidence="6" type="ORF">D7S86_01335</name>
</gene>
<dbReference type="PANTHER" id="PTHR30146">
    <property type="entry name" value="LACI-RELATED TRANSCRIPTIONAL REPRESSOR"/>
    <property type="match status" value="1"/>
</dbReference>
<dbReference type="InterPro" id="IPR001387">
    <property type="entry name" value="Cro/C1-type_HTH"/>
</dbReference>
<dbReference type="PROSITE" id="PS50932">
    <property type="entry name" value="HTH_LACI_2"/>
    <property type="match status" value="1"/>
</dbReference>
<comment type="caution">
    <text evidence="6">The sequence shown here is derived from an EMBL/GenBank/DDBJ whole genome shotgun (WGS) entry which is preliminary data.</text>
</comment>
<organism evidence="6 7">
    <name type="scientific">Pararobbsia silviterrae</name>
    <dbReference type="NCBI Taxonomy" id="1792498"/>
    <lineage>
        <taxon>Bacteria</taxon>
        <taxon>Pseudomonadati</taxon>
        <taxon>Pseudomonadota</taxon>
        <taxon>Betaproteobacteria</taxon>
        <taxon>Burkholderiales</taxon>
        <taxon>Burkholderiaceae</taxon>
        <taxon>Pararobbsia</taxon>
    </lineage>
</organism>
<dbReference type="GO" id="GO:0003700">
    <property type="term" value="F:DNA-binding transcription factor activity"/>
    <property type="evidence" value="ECO:0007669"/>
    <property type="project" value="TreeGrafter"/>
</dbReference>
<keyword evidence="2" id="KW-0238">DNA-binding</keyword>
<dbReference type="OrthoDB" id="269117at2"/>
<keyword evidence="7" id="KW-1185">Reference proteome</keyword>
<dbReference type="Pfam" id="PF00356">
    <property type="entry name" value="LacI"/>
    <property type="match status" value="1"/>
</dbReference>
<dbReference type="PROSITE" id="PS50943">
    <property type="entry name" value="HTH_CROC1"/>
    <property type="match status" value="1"/>
</dbReference>